<dbReference type="InterPro" id="IPR003779">
    <property type="entry name" value="CMD-like"/>
</dbReference>
<dbReference type="PANTHER" id="PTHR33570:SF2">
    <property type="entry name" value="CARBOXYMUCONOLACTONE DECARBOXYLASE-LIKE DOMAIN-CONTAINING PROTEIN"/>
    <property type="match status" value="1"/>
</dbReference>
<proteinExistence type="predicted"/>
<keyword evidence="3" id="KW-1185">Reference proteome</keyword>
<evidence type="ECO:0000313" key="3">
    <source>
        <dbReference type="Proteomes" id="UP001529256"/>
    </source>
</evidence>
<reference evidence="2" key="2">
    <citation type="submission" date="2023-06" db="EMBL/GenBank/DDBJ databases">
        <authorList>
            <person name="Zeman M."/>
            <person name="Kubasova T."/>
            <person name="Jahodarova E."/>
            <person name="Nykrynova M."/>
            <person name="Rychlik I."/>
        </authorList>
    </citation>
    <scope>NUCLEOTIDE SEQUENCE</scope>
    <source>
        <strain evidence="2">153_Feed</strain>
    </source>
</reference>
<dbReference type="SUPFAM" id="SSF69118">
    <property type="entry name" value="AhpD-like"/>
    <property type="match status" value="1"/>
</dbReference>
<dbReference type="RefSeq" id="WP_289511419.1">
    <property type="nucleotide sequence ID" value="NZ_JAUDEA010000008.1"/>
</dbReference>
<dbReference type="EMBL" id="JAUDEA010000008">
    <property type="protein sequence ID" value="MDM8271335.1"/>
    <property type="molecule type" value="Genomic_DNA"/>
</dbReference>
<sequence>MTDITDTSTLTCGMAQLAPTDPEFAERFAYFAGEEVPSEPTAELPARERYLAILAALLGCQGADQFRVMLTEALGAEAVTPVEAREVIYQGTAYLGIGRTRPFFSAMNEAFAEKGVELPLPAQGTTTLETRGAAGNQKQIDYFGEGMRENWKTGAPERANVNRWLAENCFGDYYTRAGLSDLDREMVTFCYLVAQGGCEPQATAHAGANLNLGRTKDFLYRVVMQILPYIGYPRSLNALTCIDNAAK</sequence>
<reference evidence="2" key="1">
    <citation type="submission" date="2023-06" db="EMBL/GenBank/DDBJ databases">
        <title>Identification and characterization of horizontal gene transfer across gut microbiota members of farm animals based on homology search.</title>
        <authorList>
            <person name="Schwarzerova J."/>
            <person name="Nykrynova M."/>
            <person name="Jureckova K."/>
            <person name="Cejkova D."/>
            <person name="Rychlik I."/>
        </authorList>
    </citation>
    <scope>NUCLEOTIDE SEQUENCE</scope>
    <source>
        <strain evidence="2">153_Feed</strain>
    </source>
</reference>
<comment type="caution">
    <text evidence="2">The sequence shown here is derived from an EMBL/GenBank/DDBJ whole genome shotgun (WGS) entry which is preliminary data.</text>
</comment>
<evidence type="ECO:0000313" key="2">
    <source>
        <dbReference type="EMBL" id="MDM8271335.1"/>
    </source>
</evidence>
<protein>
    <submittedName>
        <fullName evidence="2">Carboxymuconolactone decarboxylase family protein</fullName>
    </submittedName>
</protein>
<feature type="domain" description="Carboxymuconolactone decarboxylase-like" evidence="1">
    <location>
        <begin position="161"/>
        <end position="241"/>
    </location>
</feature>
<feature type="domain" description="Carboxymuconolactone decarboxylase-like" evidence="1">
    <location>
        <begin position="22"/>
        <end position="107"/>
    </location>
</feature>
<organism evidence="2 3">
    <name type="scientific">Thermophilibacter provencensis</name>
    <dbReference type="NCBI Taxonomy" id="1852386"/>
    <lineage>
        <taxon>Bacteria</taxon>
        <taxon>Bacillati</taxon>
        <taxon>Actinomycetota</taxon>
        <taxon>Coriobacteriia</taxon>
        <taxon>Coriobacteriales</taxon>
        <taxon>Atopobiaceae</taxon>
        <taxon>Thermophilibacter</taxon>
    </lineage>
</organism>
<evidence type="ECO:0000259" key="1">
    <source>
        <dbReference type="Pfam" id="PF02627"/>
    </source>
</evidence>
<dbReference type="InterPro" id="IPR029032">
    <property type="entry name" value="AhpD-like"/>
</dbReference>
<name>A0ABT7V409_9ACTN</name>
<gene>
    <name evidence="2" type="ORF">QUW25_06590</name>
</gene>
<dbReference type="Gene3D" id="1.20.1290.10">
    <property type="entry name" value="AhpD-like"/>
    <property type="match status" value="1"/>
</dbReference>
<dbReference type="Proteomes" id="UP001529256">
    <property type="component" value="Unassembled WGS sequence"/>
</dbReference>
<accession>A0ABT7V409</accession>
<dbReference type="PANTHER" id="PTHR33570">
    <property type="entry name" value="4-CARBOXYMUCONOLACTONE DECARBOXYLASE FAMILY PROTEIN"/>
    <property type="match status" value="1"/>
</dbReference>
<dbReference type="Pfam" id="PF02627">
    <property type="entry name" value="CMD"/>
    <property type="match status" value="2"/>
</dbReference>
<dbReference type="InterPro" id="IPR052512">
    <property type="entry name" value="4CMD/NDH-1_regulator"/>
</dbReference>